<protein>
    <submittedName>
        <fullName evidence="2">Uncharacterized protein</fullName>
    </submittedName>
</protein>
<dbReference type="AlphaFoldDB" id="A0A4Y1RX00"/>
<dbReference type="EMBL" id="AP019304">
    <property type="protein sequence ID" value="BBH08884.1"/>
    <property type="molecule type" value="Genomic_DNA"/>
</dbReference>
<evidence type="ECO:0000313" key="2">
    <source>
        <dbReference type="EMBL" id="BBH08884.1"/>
    </source>
</evidence>
<reference evidence="2" key="1">
    <citation type="journal article" date="2019" name="Science">
        <title>Mutation of a bHLH transcription factor allowed almond domestication.</title>
        <authorList>
            <person name="Sanchez-Perez R."/>
            <person name="Pavan S."/>
            <person name="Mazzeo R."/>
            <person name="Moldovan C."/>
            <person name="Aiese Cigliano R."/>
            <person name="Del Cueto J."/>
            <person name="Ricciardi F."/>
            <person name="Lotti C."/>
            <person name="Ricciardi L."/>
            <person name="Dicenta F."/>
            <person name="Lopez-Marques R.L."/>
            <person name="Lindberg Moller B."/>
        </authorList>
    </citation>
    <scope>NUCLEOTIDE SEQUENCE</scope>
</reference>
<organism evidence="2">
    <name type="scientific">Prunus dulcis</name>
    <name type="common">Almond</name>
    <name type="synonym">Amygdalus dulcis</name>
    <dbReference type="NCBI Taxonomy" id="3755"/>
    <lineage>
        <taxon>Eukaryota</taxon>
        <taxon>Viridiplantae</taxon>
        <taxon>Streptophyta</taxon>
        <taxon>Embryophyta</taxon>
        <taxon>Tracheophyta</taxon>
        <taxon>Spermatophyta</taxon>
        <taxon>Magnoliopsida</taxon>
        <taxon>eudicotyledons</taxon>
        <taxon>Gunneridae</taxon>
        <taxon>Pentapetalae</taxon>
        <taxon>rosids</taxon>
        <taxon>fabids</taxon>
        <taxon>Rosales</taxon>
        <taxon>Rosaceae</taxon>
        <taxon>Amygdaloideae</taxon>
        <taxon>Amygdaleae</taxon>
        <taxon>Prunus</taxon>
    </lineage>
</organism>
<evidence type="ECO:0000256" key="1">
    <source>
        <dbReference type="SAM" id="MobiDB-lite"/>
    </source>
</evidence>
<feature type="region of interest" description="Disordered" evidence="1">
    <location>
        <begin position="69"/>
        <end position="91"/>
    </location>
</feature>
<sequence>MFVVVTSVLEVPGNRSLRFCWTTSLDDIVKLAHHFAYAPVEALHGQRSCSFPEIYDGSKFAFGHTASELSQKPELPHPSTTLPGSVVENKA</sequence>
<name>A0A4Y1RX00_PRUDU</name>
<accession>A0A4Y1RX00</accession>
<proteinExistence type="predicted"/>
<gene>
    <name evidence="2" type="ORF">Prudu_021220</name>
</gene>